<organism evidence="2 3">
    <name type="scientific">Microbacterium candidum</name>
    <dbReference type="NCBI Taxonomy" id="3041922"/>
    <lineage>
        <taxon>Bacteria</taxon>
        <taxon>Bacillati</taxon>
        <taxon>Actinomycetota</taxon>
        <taxon>Actinomycetes</taxon>
        <taxon>Micrococcales</taxon>
        <taxon>Microbacteriaceae</taxon>
        <taxon>Microbacterium</taxon>
    </lineage>
</organism>
<feature type="transmembrane region" description="Helical" evidence="1">
    <location>
        <begin position="211"/>
        <end position="233"/>
    </location>
</feature>
<sequence>MYVPWEFLALWVGVPVVIAGAVIVLAARSRRGASRTGLSRADMIGIAITGTGAFLVAGLSAAAVVGTAFLTFSSEPTRIPRMPVSSDRTPAFADKSDAIVGAGYETAWLEVAGLPIGPRWMLFLEGALPLVASCAIGGAIFWLSIALRRRKPFTRLLPLGIGIAAVAVMIGGMGAQLAGAYGRAMVVNFLGAAEVTAGGDGTSTYESLAGFALNLDAAPIGWAFGLALVAMAFQMGTRLQKDTEGLV</sequence>
<dbReference type="EMBL" id="JASXSZ010000001">
    <property type="protein sequence ID" value="MDL9978293.1"/>
    <property type="molecule type" value="Genomic_DNA"/>
</dbReference>
<evidence type="ECO:0008006" key="4">
    <source>
        <dbReference type="Google" id="ProtNLM"/>
    </source>
</evidence>
<evidence type="ECO:0000313" key="3">
    <source>
        <dbReference type="Proteomes" id="UP001235064"/>
    </source>
</evidence>
<proteinExistence type="predicted"/>
<reference evidence="2 3" key="1">
    <citation type="submission" date="2023-06" db="EMBL/GenBank/DDBJ databases">
        <title>Microbacterium sp. nov., isolated from a waste landfill.</title>
        <authorList>
            <person name="Wen W."/>
        </authorList>
    </citation>
    <scope>NUCLEOTIDE SEQUENCE [LARGE SCALE GENOMIC DNA]</scope>
    <source>
        <strain evidence="2 3">ASV49</strain>
    </source>
</reference>
<feature type="transmembrane region" description="Helical" evidence="1">
    <location>
        <begin position="46"/>
        <end position="72"/>
    </location>
</feature>
<evidence type="ECO:0000313" key="2">
    <source>
        <dbReference type="EMBL" id="MDL9978293.1"/>
    </source>
</evidence>
<dbReference type="Proteomes" id="UP001235064">
    <property type="component" value="Unassembled WGS sequence"/>
</dbReference>
<accession>A0ABT7MV20</accession>
<keyword evidence="3" id="KW-1185">Reference proteome</keyword>
<evidence type="ECO:0000256" key="1">
    <source>
        <dbReference type="SAM" id="Phobius"/>
    </source>
</evidence>
<dbReference type="RefSeq" id="WP_286286573.1">
    <property type="nucleotide sequence ID" value="NZ_JASXSZ010000001.1"/>
</dbReference>
<name>A0ABT7MV20_9MICO</name>
<keyword evidence="1" id="KW-1133">Transmembrane helix</keyword>
<feature type="transmembrane region" description="Helical" evidence="1">
    <location>
        <begin position="6"/>
        <end position="26"/>
    </location>
</feature>
<comment type="caution">
    <text evidence="2">The sequence shown here is derived from an EMBL/GenBank/DDBJ whole genome shotgun (WGS) entry which is preliminary data.</text>
</comment>
<protein>
    <recommendedName>
        <fullName evidence="4">DUF2567 domain-containing protein</fullName>
    </recommendedName>
</protein>
<keyword evidence="1" id="KW-0472">Membrane</keyword>
<feature type="transmembrane region" description="Helical" evidence="1">
    <location>
        <begin position="127"/>
        <end position="147"/>
    </location>
</feature>
<keyword evidence="1" id="KW-0812">Transmembrane</keyword>
<gene>
    <name evidence="2" type="ORF">QSV35_03020</name>
</gene>
<feature type="transmembrane region" description="Helical" evidence="1">
    <location>
        <begin position="159"/>
        <end position="181"/>
    </location>
</feature>